<keyword evidence="8" id="KW-0342">GTP-binding</keyword>
<dbReference type="SUPFAM" id="SSF52540">
    <property type="entry name" value="P-loop containing nucleoside triphosphate hydrolases"/>
    <property type="match status" value="1"/>
</dbReference>
<dbReference type="PANTHER" id="PTHR11711">
    <property type="entry name" value="ADP RIBOSYLATION FACTOR-RELATED"/>
    <property type="match status" value="1"/>
</dbReference>
<keyword evidence="4 11" id="KW-0812">Transmembrane</keyword>
<dbReference type="GO" id="GO:0005789">
    <property type="term" value="C:endoplasmic reticulum membrane"/>
    <property type="evidence" value="ECO:0007669"/>
    <property type="project" value="UniProtKB-SubCell"/>
</dbReference>
<sequence>MSVEIIALVVFLLVVASLCAFFYARPAKGNDIVFVGLQNAGKTTMVSKLLKQEKDFLTATSIVPNVASYKLEDSKKIQLIDIPGADRLRFNAIQKFKSSVCGIILVINSEKIQKEVRDVAELLFSLLTDEKIHRMNPRLLIAANQQDCAISGVKITELLENELTLVRKTQGAALRDTNDDERVSVYLGKKNSDSFKFSDLPMKVEVHECSGKEGKLDAIRSWIQSCA</sequence>
<reference evidence="12" key="1">
    <citation type="journal article" date="2010" name="Science">
        <title>Plasticity of animal genome architecture unmasked by rapid evolution of a pelagic tunicate.</title>
        <authorList>
            <person name="Denoeud F."/>
            <person name="Henriet S."/>
            <person name="Mungpakdee S."/>
            <person name="Aury J.M."/>
            <person name="Da Silva C."/>
            <person name="Brinkmann H."/>
            <person name="Mikhaleva J."/>
            <person name="Olsen L.C."/>
            <person name="Jubin C."/>
            <person name="Canestro C."/>
            <person name="Bouquet J.M."/>
            <person name="Danks G."/>
            <person name="Poulain J."/>
            <person name="Campsteijn C."/>
            <person name="Adamski M."/>
            <person name="Cross I."/>
            <person name="Yadetie F."/>
            <person name="Muffato M."/>
            <person name="Louis A."/>
            <person name="Butcher S."/>
            <person name="Tsagkogeorga G."/>
            <person name="Konrad A."/>
            <person name="Singh S."/>
            <person name="Jensen M.F."/>
            <person name="Cong E.H."/>
            <person name="Eikeseth-Otteraa H."/>
            <person name="Noel B."/>
            <person name="Anthouard V."/>
            <person name="Porcel B.M."/>
            <person name="Kachouri-Lafond R."/>
            <person name="Nishino A."/>
            <person name="Ugolini M."/>
            <person name="Chourrout P."/>
            <person name="Nishida H."/>
            <person name="Aasland R."/>
            <person name="Huzurbazar S."/>
            <person name="Westhof E."/>
            <person name="Delsuc F."/>
            <person name="Lehrach H."/>
            <person name="Reinhardt R."/>
            <person name="Weissenbach J."/>
            <person name="Roy S.W."/>
            <person name="Artiguenave F."/>
            <person name="Postlethwait J.H."/>
            <person name="Manak J.R."/>
            <person name="Thompson E.M."/>
            <person name="Jaillon O."/>
            <person name="Du Pasquier L."/>
            <person name="Boudinot P."/>
            <person name="Liberles D.A."/>
            <person name="Volff J.N."/>
            <person name="Philippe H."/>
            <person name="Lenhard B."/>
            <person name="Roest Crollius H."/>
            <person name="Wincker P."/>
            <person name="Chourrout D."/>
        </authorList>
    </citation>
    <scope>NUCLEOTIDE SEQUENCE [LARGE SCALE GENOMIC DNA]</scope>
</reference>
<evidence type="ECO:0000256" key="5">
    <source>
        <dbReference type="ARBA" id="ARBA00022741"/>
    </source>
</evidence>
<evidence type="ECO:0000256" key="6">
    <source>
        <dbReference type="ARBA" id="ARBA00022824"/>
    </source>
</evidence>
<dbReference type="Proteomes" id="UP000011014">
    <property type="component" value="Unassembled WGS sequence"/>
</dbReference>
<evidence type="ECO:0000313" key="12">
    <source>
        <dbReference type="EMBL" id="CBY30406.1"/>
    </source>
</evidence>
<organism evidence="12">
    <name type="scientific">Oikopleura dioica</name>
    <name type="common">Tunicate</name>
    <dbReference type="NCBI Taxonomy" id="34765"/>
    <lineage>
        <taxon>Eukaryota</taxon>
        <taxon>Metazoa</taxon>
        <taxon>Chordata</taxon>
        <taxon>Tunicata</taxon>
        <taxon>Appendicularia</taxon>
        <taxon>Copelata</taxon>
        <taxon>Oikopleuridae</taxon>
        <taxon>Oikopleura</taxon>
    </lineage>
</organism>
<keyword evidence="5" id="KW-0547">Nucleotide-binding</keyword>
<evidence type="ECO:0000256" key="9">
    <source>
        <dbReference type="ARBA" id="ARBA00023136"/>
    </source>
</evidence>
<evidence type="ECO:0000256" key="1">
    <source>
        <dbReference type="ARBA" id="ARBA00004389"/>
    </source>
</evidence>
<dbReference type="Gene3D" id="3.40.50.300">
    <property type="entry name" value="P-loop containing nucleotide triphosphate hydrolases"/>
    <property type="match status" value="1"/>
</dbReference>
<evidence type="ECO:0000256" key="4">
    <source>
        <dbReference type="ARBA" id="ARBA00022692"/>
    </source>
</evidence>
<feature type="transmembrane region" description="Helical" evidence="11">
    <location>
        <begin position="6"/>
        <end position="24"/>
    </location>
</feature>
<comment type="subcellular location">
    <subcellularLocation>
        <location evidence="1">Endoplasmic reticulum membrane</location>
        <topology evidence="1">Single-pass membrane protein</topology>
    </subcellularLocation>
</comment>
<protein>
    <recommendedName>
        <fullName evidence="3">Signal recognition particle receptor subunit beta</fullName>
    </recommendedName>
</protein>
<gene>
    <name evidence="12" type="ORF">GSOID_T00018272001</name>
</gene>
<evidence type="ECO:0000256" key="8">
    <source>
        <dbReference type="ARBA" id="ARBA00023134"/>
    </source>
</evidence>
<dbReference type="AlphaFoldDB" id="E4Y408"/>
<dbReference type="Pfam" id="PF09439">
    <property type="entry name" value="SRPRB"/>
    <property type="match status" value="1"/>
</dbReference>
<keyword evidence="9 11" id="KW-0472">Membrane</keyword>
<evidence type="ECO:0000256" key="11">
    <source>
        <dbReference type="SAM" id="Phobius"/>
    </source>
</evidence>
<evidence type="ECO:0000256" key="2">
    <source>
        <dbReference type="ARBA" id="ARBA00005619"/>
    </source>
</evidence>
<keyword evidence="10" id="KW-0675">Receptor</keyword>
<name>E4Y408_OIKDI</name>
<evidence type="ECO:0000256" key="10">
    <source>
        <dbReference type="ARBA" id="ARBA00023170"/>
    </source>
</evidence>
<keyword evidence="6" id="KW-0256">Endoplasmic reticulum</keyword>
<dbReference type="InterPro" id="IPR027417">
    <property type="entry name" value="P-loop_NTPase"/>
</dbReference>
<dbReference type="EMBL" id="FN654275">
    <property type="protein sequence ID" value="CBY30406.1"/>
    <property type="molecule type" value="Genomic_DNA"/>
</dbReference>
<evidence type="ECO:0000256" key="3">
    <source>
        <dbReference type="ARBA" id="ARBA00020256"/>
    </source>
</evidence>
<evidence type="ECO:0000256" key="7">
    <source>
        <dbReference type="ARBA" id="ARBA00022989"/>
    </source>
</evidence>
<comment type="similarity">
    <text evidence="2">Belongs to the SRP receptor beta subunit family.</text>
</comment>
<dbReference type="InterPro" id="IPR019009">
    <property type="entry name" value="SRP_receptor_beta_su"/>
</dbReference>
<keyword evidence="7 11" id="KW-1133">Transmembrane helix</keyword>
<dbReference type="GO" id="GO:0005525">
    <property type="term" value="F:GTP binding"/>
    <property type="evidence" value="ECO:0007669"/>
    <property type="project" value="UniProtKB-KW"/>
</dbReference>
<dbReference type="InterPro" id="IPR024156">
    <property type="entry name" value="Small_GTPase_ARF"/>
</dbReference>
<proteinExistence type="inferred from homology"/>
<accession>E4Y408</accession>